<accession>A0A2A8D5L6</accession>
<dbReference type="Proteomes" id="UP000219947">
    <property type="component" value="Unassembled WGS sequence"/>
</dbReference>
<dbReference type="EMBL" id="PDEV01000002">
    <property type="protein sequence ID" value="PEN16255.1"/>
    <property type="molecule type" value="Genomic_DNA"/>
</dbReference>
<dbReference type="Pfam" id="PF13704">
    <property type="entry name" value="Glyco_tranf_2_4"/>
    <property type="match status" value="1"/>
</dbReference>
<dbReference type="SUPFAM" id="SSF53448">
    <property type="entry name" value="Nucleotide-diphospho-sugar transferases"/>
    <property type="match status" value="1"/>
</dbReference>
<dbReference type="GO" id="GO:0016740">
    <property type="term" value="F:transferase activity"/>
    <property type="evidence" value="ECO:0007669"/>
    <property type="project" value="UniProtKB-KW"/>
</dbReference>
<gene>
    <name evidence="1" type="ORF">CRM92_06125</name>
</gene>
<keyword evidence="1" id="KW-0808">Transferase</keyword>
<dbReference type="RefSeq" id="WP_098042658.1">
    <property type="nucleotide sequence ID" value="NZ_PDEV01000002.1"/>
</dbReference>
<keyword evidence="2" id="KW-1185">Reference proteome</keyword>
<dbReference type="AlphaFoldDB" id="A0A2A8D5L6"/>
<evidence type="ECO:0000313" key="1">
    <source>
        <dbReference type="EMBL" id="PEN16255.1"/>
    </source>
</evidence>
<dbReference type="InterPro" id="IPR029044">
    <property type="entry name" value="Nucleotide-diphossugar_trans"/>
</dbReference>
<organism evidence="1 2">
    <name type="scientific">Rothia dentocariosa</name>
    <dbReference type="NCBI Taxonomy" id="2047"/>
    <lineage>
        <taxon>Bacteria</taxon>
        <taxon>Bacillati</taxon>
        <taxon>Actinomycetota</taxon>
        <taxon>Actinomycetes</taxon>
        <taxon>Micrococcales</taxon>
        <taxon>Micrococcaceae</taxon>
        <taxon>Rothia</taxon>
    </lineage>
</organism>
<dbReference type="Gene3D" id="3.90.550.10">
    <property type="entry name" value="Spore Coat Polysaccharide Biosynthesis Protein SpsA, Chain A"/>
    <property type="match status" value="1"/>
</dbReference>
<comment type="caution">
    <text evidence="1">The sequence shown here is derived from an EMBL/GenBank/DDBJ whole genome shotgun (WGS) entry which is preliminary data.</text>
</comment>
<evidence type="ECO:0000313" key="2">
    <source>
        <dbReference type="Proteomes" id="UP000219947"/>
    </source>
</evidence>
<proteinExistence type="predicted"/>
<name>A0A2A8D5L6_9MICC</name>
<protein>
    <submittedName>
        <fullName evidence="1">Glycosyl transferase family 2</fullName>
    </submittedName>
</protein>
<reference evidence="1" key="1">
    <citation type="submission" date="2017-10" db="EMBL/GenBank/DDBJ databases">
        <title>Kefir isolates.</title>
        <authorList>
            <person name="Kim Y."/>
            <person name="Blasche S."/>
        </authorList>
    </citation>
    <scope>NUCLEOTIDE SEQUENCE [LARGE SCALE GENOMIC DNA]</scope>
    <source>
        <strain evidence="1">OG2-2</strain>
    </source>
</reference>
<sequence length="359" mass="40993">MNIKFLAPFKFSQRIVSNSHSFFSGRLEKSRFKPRFIDPAVRGLRTGKHRLFLAQRDLRTRREARALLNTGDFKNRYRALEKTFELPPLPTTKGVWAVAMVKNESDVLERSLRHLHAQGVARILVVDNGSDDGTFELLQRLSRELPLSVGRDREPAYYQSEKMTYLTHRAQRAGATWVVPFDADEFWFGVEGTLAEVLSTSKNTVEISRLYNLFPTASGDLVLDTTAHFDPKVCFKSWRSSVVTMGNHRVLRPGAQGTDRVVILHLPWRSRQQLQRKLMQGAKALELTDLPEDLGYHWRKNGELSEKQLADIWLDLIAGRPIPVNLAWQPRGSLYPLGNDIPQDAHSLKPFLEARPETA</sequence>